<evidence type="ECO:0000313" key="17">
    <source>
        <dbReference type="Proteomes" id="UP001209878"/>
    </source>
</evidence>
<dbReference type="AlphaFoldDB" id="A0AAD9KH55"/>
<dbReference type="GO" id="GO:0005829">
    <property type="term" value="C:cytosol"/>
    <property type="evidence" value="ECO:0007669"/>
    <property type="project" value="TreeGrafter"/>
</dbReference>
<evidence type="ECO:0000256" key="3">
    <source>
        <dbReference type="ARBA" id="ARBA00005210"/>
    </source>
</evidence>
<evidence type="ECO:0000256" key="14">
    <source>
        <dbReference type="ARBA" id="ARBA00048524"/>
    </source>
</evidence>
<dbReference type="InterPro" id="IPR013749">
    <property type="entry name" value="PM/HMP-P_kinase-1"/>
</dbReference>
<comment type="caution">
    <text evidence="16">The sequence shown here is derived from an EMBL/GenBank/DDBJ whole genome shotgun (WGS) entry which is preliminary data.</text>
</comment>
<dbReference type="NCBIfam" id="TIGR00687">
    <property type="entry name" value="pyridox_kin"/>
    <property type="match status" value="1"/>
</dbReference>
<keyword evidence="10" id="KW-0067">ATP-binding</keyword>
<evidence type="ECO:0000256" key="12">
    <source>
        <dbReference type="ARBA" id="ARBA00047310"/>
    </source>
</evidence>
<dbReference type="Pfam" id="PF08543">
    <property type="entry name" value="Phos_pyr_kin"/>
    <property type="match status" value="1"/>
</dbReference>
<comment type="similarity">
    <text evidence="4">Belongs to the pyridoxine kinase family.</text>
</comment>
<organism evidence="16 17">
    <name type="scientific">Ridgeia piscesae</name>
    <name type="common">Tubeworm</name>
    <dbReference type="NCBI Taxonomy" id="27915"/>
    <lineage>
        <taxon>Eukaryota</taxon>
        <taxon>Metazoa</taxon>
        <taxon>Spiralia</taxon>
        <taxon>Lophotrochozoa</taxon>
        <taxon>Annelida</taxon>
        <taxon>Polychaeta</taxon>
        <taxon>Sedentaria</taxon>
        <taxon>Canalipalpata</taxon>
        <taxon>Sabellida</taxon>
        <taxon>Siboglinidae</taxon>
        <taxon>Ridgeia</taxon>
    </lineage>
</organism>
<dbReference type="InterPro" id="IPR004625">
    <property type="entry name" value="PyrdxlKinase"/>
</dbReference>
<evidence type="ECO:0000256" key="8">
    <source>
        <dbReference type="ARBA" id="ARBA00022741"/>
    </source>
</evidence>
<evidence type="ECO:0000256" key="11">
    <source>
        <dbReference type="ARBA" id="ARBA00032808"/>
    </source>
</evidence>
<evidence type="ECO:0000256" key="6">
    <source>
        <dbReference type="ARBA" id="ARBA00018134"/>
    </source>
</evidence>
<proteinExistence type="inferred from homology"/>
<name>A0AAD9KH55_RIDPI</name>
<protein>
    <recommendedName>
        <fullName evidence="6">Pyridoxal kinase</fullName>
        <ecNumber evidence="5">2.7.1.35</ecNumber>
    </recommendedName>
    <alternativeName>
        <fullName evidence="11">Pyridoxine kinase</fullName>
    </alternativeName>
</protein>
<reference evidence="16" key="1">
    <citation type="journal article" date="2023" name="Mol. Biol. Evol.">
        <title>Third-Generation Sequencing Reveals the Adaptive Role of the Epigenome in Three Deep-Sea Polychaetes.</title>
        <authorList>
            <person name="Perez M."/>
            <person name="Aroh O."/>
            <person name="Sun Y."/>
            <person name="Lan Y."/>
            <person name="Juniper S.K."/>
            <person name="Young C.R."/>
            <person name="Angers B."/>
            <person name="Qian P.Y."/>
        </authorList>
    </citation>
    <scope>NUCLEOTIDE SEQUENCE</scope>
    <source>
        <strain evidence="16">R07B-5</strain>
    </source>
</reference>
<comment type="pathway">
    <text evidence="1">Cofactor metabolism; pyridoxal 5'-phosphate salvage; pyridoxamine 5'-phosphate from pyridoxamine: step 1/1.</text>
</comment>
<keyword evidence="7" id="KW-0808">Transferase</keyword>
<comment type="catalytic activity">
    <reaction evidence="12">
        <text>pyridoxamine + ATP = pyridoxamine 5'-phosphate + ADP + H(+)</text>
        <dbReference type="Rhea" id="RHEA:25104"/>
        <dbReference type="ChEBI" id="CHEBI:15378"/>
        <dbReference type="ChEBI" id="CHEBI:30616"/>
        <dbReference type="ChEBI" id="CHEBI:57761"/>
        <dbReference type="ChEBI" id="CHEBI:58451"/>
        <dbReference type="ChEBI" id="CHEBI:456216"/>
        <dbReference type="EC" id="2.7.1.35"/>
    </reaction>
    <physiologicalReaction direction="left-to-right" evidence="12">
        <dbReference type="Rhea" id="RHEA:25105"/>
    </physiologicalReaction>
</comment>
<comment type="pathway">
    <text evidence="2">Cofactor metabolism; pyridoxal 5'-phosphate salvage; pyridoxine 5'-phosphate from pyridoxine: step 1/1.</text>
</comment>
<dbReference type="GO" id="GO:0009443">
    <property type="term" value="P:pyridoxal 5'-phosphate salvage"/>
    <property type="evidence" value="ECO:0007669"/>
    <property type="project" value="InterPro"/>
</dbReference>
<evidence type="ECO:0000256" key="5">
    <source>
        <dbReference type="ARBA" id="ARBA00012104"/>
    </source>
</evidence>
<accession>A0AAD9KH55</accession>
<evidence type="ECO:0000256" key="7">
    <source>
        <dbReference type="ARBA" id="ARBA00022679"/>
    </source>
</evidence>
<dbReference type="SUPFAM" id="SSF53613">
    <property type="entry name" value="Ribokinase-like"/>
    <property type="match status" value="1"/>
</dbReference>
<evidence type="ECO:0000313" key="16">
    <source>
        <dbReference type="EMBL" id="KAK2171020.1"/>
    </source>
</evidence>
<sequence length="302" mass="33234">MQQTPRVLSIQSHVVSGYCGNKSAVFPLQILGYEVDSVNSVQFCNHTSYKVCQGQVLNETDIGELYEGLVRNDLHHYTHLLTGYVGSVSFLSKISDIVKDLKEVNPHMTYICDPVMGDDGVMYVPKEVLPMYTEKIVPLADIILPNQWEAELLTGTTITTESDVLTTINLLHERGPHTVVLTSSNLSTDANVLTGYASCVKDGKKTCVKMAVDKLDAVFIGSGDLFAALWIAWQDKHPDDLELVCAKVQSTMQLVLKRTLSMGKEAAGAGNGTSWAQRELKLVQSRKDIEDPKICVTVQTIT</sequence>
<comment type="catalytic activity">
    <reaction evidence="14">
        <text>pyridoxine + ATP = pyridoxine 5'-phosphate + ADP + H(+)</text>
        <dbReference type="Rhea" id="RHEA:25108"/>
        <dbReference type="ChEBI" id="CHEBI:15378"/>
        <dbReference type="ChEBI" id="CHEBI:16709"/>
        <dbReference type="ChEBI" id="CHEBI:30616"/>
        <dbReference type="ChEBI" id="CHEBI:58589"/>
        <dbReference type="ChEBI" id="CHEBI:456216"/>
        <dbReference type="EC" id="2.7.1.35"/>
    </reaction>
    <physiologicalReaction direction="left-to-right" evidence="14">
        <dbReference type="Rhea" id="RHEA:25109"/>
    </physiologicalReaction>
</comment>
<evidence type="ECO:0000259" key="15">
    <source>
        <dbReference type="Pfam" id="PF08543"/>
    </source>
</evidence>
<dbReference type="Gene3D" id="3.40.1190.20">
    <property type="match status" value="1"/>
</dbReference>
<dbReference type="Proteomes" id="UP001209878">
    <property type="component" value="Unassembled WGS sequence"/>
</dbReference>
<evidence type="ECO:0000256" key="2">
    <source>
        <dbReference type="ARBA" id="ARBA00004835"/>
    </source>
</evidence>
<feature type="domain" description="Pyridoxamine kinase/Phosphomethylpyrimidine kinase" evidence="15">
    <location>
        <begin position="95"/>
        <end position="229"/>
    </location>
</feature>
<comment type="pathway">
    <text evidence="3">Cofactor metabolism; pyridoxal 5'-phosphate salvage; pyridoxal 5'-phosphate from pyridoxal: step 1/1.</text>
</comment>
<evidence type="ECO:0000256" key="1">
    <source>
        <dbReference type="ARBA" id="ARBA00004750"/>
    </source>
</evidence>
<evidence type="ECO:0000256" key="9">
    <source>
        <dbReference type="ARBA" id="ARBA00022777"/>
    </source>
</evidence>
<dbReference type="PANTHER" id="PTHR10534:SF2">
    <property type="entry name" value="PYRIDOXAL KINASE"/>
    <property type="match status" value="1"/>
</dbReference>
<keyword evidence="17" id="KW-1185">Reference proteome</keyword>
<dbReference type="EC" id="2.7.1.35" evidence="5"/>
<evidence type="ECO:0000256" key="13">
    <source>
        <dbReference type="ARBA" id="ARBA00047377"/>
    </source>
</evidence>
<dbReference type="PANTHER" id="PTHR10534">
    <property type="entry name" value="PYRIDOXAL KINASE"/>
    <property type="match status" value="1"/>
</dbReference>
<gene>
    <name evidence="16" type="ORF">NP493_1110g00009</name>
</gene>
<keyword evidence="8" id="KW-0547">Nucleotide-binding</keyword>
<dbReference type="GO" id="GO:0005524">
    <property type="term" value="F:ATP binding"/>
    <property type="evidence" value="ECO:0007669"/>
    <property type="project" value="UniProtKB-KW"/>
</dbReference>
<dbReference type="InterPro" id="IPR029056">
    <property type="entry name" value="Ribokinase-like"/>
</dbReference>
<dbReference type="CDD" id="cd01173">
    <property type="entry name" value="pyridoxal_pyridoxamine_kinase"/>
    <property type="match status" value="1"/>
</dbReference>
<comment type="catalytic activity">
    <reaction evidence="13">
        <text>pyridoxal + ATP = pyridoxal 5'-phosphate + ADP + H(+)</text>
        <dbReference type="Rhea" id="RHEA:10224"/>
        <dbReference type="ChEBI" id="CHEBI:15378"/>
        <dbReference type="ChEBI" id="CHEBI:17310"/>
        <dbReference type="ChEBI" id="CHEBI:30616"/>
        <dbReference type="ChEBI" id="CHEBI:456216"/>
        <dbReference type="ChEBI" id="CHEBI:597326"/>
        <dbReference type="EC" id="2.7.1.35"/>
    </reaction>
    <physiologicalReaction direction="left-to-right" evidence="13">
        <dbReference type="Rhea" id="RHEA:10225"/>
    </physiologicalReaction>
</comment>
<dbReference type="EMBL" id="JAODUO010001112">
    <property type="protein sequence ID" value="KAK2171020.1"/>
    <property type="molecule type" value="Genomic_DNA"/>
</dbReference>
<keyword evidence="9" id="KW-0418">Kinase</keyword>
<evidence type="ECO:0000256" key="4">
    <source>
        <dbReference type="ARBA" id="ARBA00008805"/>
    </source>
</evidence>
<dbReference type="GO" id="GO:0008478">
    <property type="term" value="F:pyridoxal kinase activity"/>
    <property type="evidence" value="ECO:0007669"/>
    <property type="project" value="UniProtKB-EC"/>
</dbReference>
<evidence type="ECO:0000256" key="10">
    <source>
        <dbReference type="ARBA" id="ARBA00022840"/>
    </source>
</evidence>